<dbReference type="EMBL" id="MN740952">
    <property type="protein sequence ID" value="QHU19492.1"/>
    <property type="molecule type" value="Genomic_DNA"/>
</dbReference>
<accession>A0A6C0KNB5</accession>
<protein>
    <submittedName>
        <fullName evidence="1">Uncharacterized protein</fullName>
    </submittedName>
</protein>
<sequence>MTSDSYYKDLQDYYKLKNSYDTVKQKKINELAGTYGKDYDQKKQTFAKLKLKCINCKQDGGTLFTENSDILRATCGNSVKPCKLDLTITRKKFAHISEKLSATKQALESYKKNIITTKLDFLFNYIEEERAIETFELLKQQLNNSQETYINLLTLYNSITHNEELQNLIQEKILVFENSKKQYAEALDLYKSSGQITYLKNAMEIYKTKMAPLGSEIMNLKYKSSYVEKNEQDQYIFFQNAYNLEDLIIELKD</sequence>
<name>A0A6C0KNB5_9ZZZZ</name>
<organism evidence="1">
    <name type="scientific">viral metagenome</name>
    <dbReference type="NCBI Taxonomy" id="1070528"/>
    <lineage>
        <taxon>unclassified sequences</taxon>
        <taxon>metagenomes</taxon>
        <taxon>organismal metagenomes</taxon>
    </lineage>
</organism>
<reference evidence="1" key="1">
    <citation type="journal article" date="2020" name="Nature">
        <title>Giant virus diversity and host interactions through global metagenomics.</title>
        <authorList>
            <person name="Schulz F."/>
            <person name="Roux S."/>
            <person name="Paez-Espino D."/>
            <person name="Jungbluth S."/>
            <person name="Walsh D.A."/>
            <person name="Denef V.J."/>
            <person name="McMahon K.D."/>
            <person name="Konstantinidis K.T."/>
            <person name="Eloe-Fadrosh E.A."/>
            <person name="Kyrpides N.C."/>
            <person name="Woyke T."/>
        </authorList>
    </citation>
    <scope>NUCLEOTIDE SEQUENCE</scope>
    <source>
        <strain evidence="1">GVMAG-S-3300013014-113</strain>
    </source>
</reference>
<proteinExistence type="predicted"/>
<evidence type="ECO:0000313" key="1">
    <source>
        <dbReference type="EMBL" id="QHU19492.1"/>
    </source>
</evidence>
<dbReference type="AlphaFoldDB" id="A0A6C0KNB5"/>